<gene>
    <name evidence="3" type="ORF">QTL97_08725</name>
</gene>
<dbReference type="EMBL" id="JAUBDJ010000004">
    <property type="protein sequence ID" value="MDW0117016.1"/>
    <property type="molecule type" value="Genomic_DNA"/>
</dbReference>
<dbReference type="Pfam" id="PF06054">
    <property type="entry name" value="CoiA_nuc"/>
    <property type="match status" value="1"/>
</dbReference>
<dbReference type="AlphaFoldDB" id="A0AAW9A696"/>
<accession>A0AAW9A696</accession>
<dbReference type="RefSeq" id="WP_317940637.1">
    <property type="nucleotide sequence ID" value="NZ_JAUBDJ010000004.1"/>
</dbReference>
<evidence type="ECO:0000259" key="2">
    <source>
        <dbReference type="Pfam" id="PF25164"/>
    </source>
</evidence>
<keyword evidence="4" id="KW-1185">Reference proteome</keyword>
<protein>
    <submittedName>
        <fullName evidence="3">Competence protein CoiA family protein</fullName>
    </submittedName>
</protein>
<dbReference type="InterPro" id="IPR057253">
    <property type="entry name" value="CoiA-like_N"/>
</dbReference>
<dbReference type="InterPro" id="IPR010330">
    <property type="entry name" value="CoiA_nuc"/>
</dbReference>
<comment type="caution">
    <text evidence="3">The sequence shown here is derived from an EMBL/GenBank/DDBJ whole genome shotgun (WGS) entry which is preliminary data.</text>
</comment>
<dbReference type="InterPro" id="IPR021176">
    <property type="entry name" value="Competence-induced_CoiA"/>
</dbReference>
<dbReference type="Pfam" id="PF25164">
    <property type="entry name" value="CoiA_N"/>
    <property type="match status" value="1"/>
</dbReference>
<sequence>MKIPTITLKGVRRILTACSEDGRMVVLTADLKRDELRSWKETRSFFCPQCRSPVHLKVGDIVIPHFAHRKATACRASFSEGESPQHLTGKLLLHQLLSTHSEDAILEPLLKEISQRPDLLIASNDVKVPIEFQCSTIPIPLLEKRTQGYQKVGMTPIWILHTPQKFTNIPEGVGTFQFSKFEEWFIVSTPPEGDVLLTFNPQTKTFHYFTSLLHIAGQRYIGMHHNLPITFQFFPFIRPKVPSNEDLIRYVNLYSSKRREDLERWVMLNRKGINDPFLRCCYEMRILPVNLPTWIGVPISGNDAFREADFEWQLRLLHFLKRKNLSFNKVTSYNLQQFVWGFDHPSAEKTSACKKYIEFLIRNGLKNPSDKTDFSEKGILYIISERFLANEAQN</sequence>
<evidence type="ECO:0000313" key="3">
    <source>
        <dbReference type="EMBL" id="MDW0117016.1"/>
    </source>
</evidence>
<dbReference type="Proteomes" id="UP001271648">
    <property type="component" value="Unassembled WGS sequence"/>
</dbReference>
<proteinExistence type="predicted"/>
<organism evidence="3 4">
    <name type="scientific">Sporosarcina thermotolerans</name>
    <dbReference type="NCBI Taxonomy" id="633404"/>
    <lineage>
        <taxon>Bacteria</taxon>
        <taxon>Bacillati</taxon>
        <taxon>Bacillota</taxon>
        <taxon>Bacilli</taxon>
        <taxon>Bacillales</taxon>
        <taxon>Caryophanaceae</taxon>
        <taxon>Sporosarcina</taxon>
    </lineage>
</organism>
<reference evidence="3 4" key="1">
    <citation type="submission" date="2023-06" db="EMBL/GenBank/DDBJ databases">
        <title>Sporosarcina sp. nov., isolated from Korean traditional fermented seafood 'Jeotgal'.</title>
        <authorList>
            <person name="Yang A.I."/>
            <person name="Shin N.-R."/>
        </authorList>
    </citation>
    <scope>NUCLEOTIDE SEQUENCE [LARGE SCALE GENOMIC DNA]</scope>
    <source>
        <strain evidence="3 4">KCTC43456</strain>
    </source>
</reference>
<evidence type="ECO:0000259" key="1">
    <source>
        <dbReference type="Pfam" id="PF06054"/>
    </source>
</evidence>
<feature type="domain" description="Competence protein CoiA-like N-terminal" evidence="2">
    <location>
        <begin position="30"/>
        <end position="77"/>
    </location>
</feature>
<name>A0AAW9A696_9BACL</name>
<feature type="domain" description="Competence protein CoiA nuclease-like" evidence="1">
    <location>
        <begin position="82"/>
        <end position="229"/>
    </location>
</feature>
<dbReference type="PIRSF" id="PIRSF007487">
    <property type="entry name" value="Competence-induced_CoiA_bac"/>
    <property type="match status" value="1"/>
</dbReference>
<evidence type="ECO:0000313" key="4">
    <source>
        <dbReference type="Proteomes" id="UP001271648"/>
    </source>
</evidence>